<evidence type="ECO:0000313" key="3">
    <source>
        <dbReference type="EnsemblFungi" id="EJT71475"/>
    </source>
</evidence>
<dbReference type="AlphaFoldDB" id="J3PB59"/>
<reference evidence="4" key="1">
    <citation type="submission" date="2010-07" db="EMBL/GenBank/DDBJ databases">
        <title>The genome sequence of Gaeumannomyces graminis var. tritici strain R3-111a-1.</title>
        <authorList>
            <consortium name="The Broad Institute Genome Sequencing Platform"/>
            <person name="Ma L.-J."/>
            <person name="Dead R."/>
            <person name="Young S."/>
            <person name="Zeng Q."/>
            <person name="Koehrsen M."/>
            <person name="Alvarado L."/>
            <person name="Berlin A."/>
            <person name="Chapman S.B."/>
            <person name="Chen Z."/>
            <person name="Freedman E."/>
            <person name="Gellesch M."/>
            <person name="Goldberg J."/>
            <person name="Griggs A."/>
            <person name="Gujja S."/>
            <person name="Heilman E.R."/>
            <person name="Heiman D."/>
            <person name="Hepburn T."/>
            <person name="Howarth C."/>
            <person name="Jen D."/>
            <person name="Larson L."/>
            <person name="Mehta T."/>
            <person name="Neiman D."/>
            <person name="Pearson M."/>
            <person name="Roberts A."/>
            <person name="Saif S."/>
            <person name="Shea T."/>
            <person name="Shenoy N."/>
            <person name="Sisk P."/>
            <person name="Stolte C."/>
            <person name="Sykes S."/>
            <person name="Walk T."/>
            <person name="White J."/>
            <person name="Yandava C."/>
            <person name="Haas B."/>
            <person name="Nusbaum C."/>
            <person name="Birren B."/>
        </authorList>
    </citation>
    <scope>NUCLEOTIDE SEQUENCE [LARGE SCALE GENOMIC DNA]</scope>
    <source>
        <strain evidence="4">R3-111a-1</strain>
    </source>
</reference>
<dbReference type="STRING" id="644352.J3PB59"/>
<sequence length="745" mass="81943">MGSPCERCNDQTFDGTCWTKEKGAGECSLGTYPDSFPELPALARLGETCETCHLVWDELTSAITPDLDYFDEGVDPHRDIGVTLAYALARATDPGIPSSGSLWLHVNIELPPGTPSKSHYSIKFPIKPLTDKLASWLGVEPLQPFLCARNIDLIKSTLADCEKNHPRCRPRGSGTFLPTRLIDLGLKVSNSVPKLIITAKDSEAGNAAKYATLSYCWGPPLEAATQLTTTKDTISQRLDGIPLAVMSRVMQDAVAACRAIDIRYLWIDALCIIQGDRTDWAYESELMGKVYHHSHLTICATASESCNQAFLERSNDDCVVFPFRSSERADLLGEKMLLQRPEEGNDGEEWLDLPDLGRSRWATRGWVYQEQMLSTRCLVIGADKLHINCLERTTSETGRVHNVPGRGVLAGTIDAARRILERRDGAAWQAAEDWGEVTTRCTDRSLTDPTDRLPSLAGLAQQFAEALGLSPADYVAGLWKPFFPGGLFWRYIITRGCIGSRTLREHLGALRAPSPFIAPSWSPLGQVGVAVVQHVPDFPLRGHVRAEYETIEGTTVRDSPNHYGTTTSGRLRVAARTVPMPSDLVLLDRPGRAQPHWRANKGGKYAAYCVLDWAGDPAGEPAGDLVLLLLCSACSGGSADFYDWDDGLRFDNEDGTYPESIREVKDEFSQHLPWDLDECLPPMEECLMCASPSGPNRHAWGLILHPSDEPNVFFRVGIFASRAWEAGGTALFDGTQGGLRTLDII</sequence>
<dbReference type="eggNOG" id="ENOG502RX2R">
    <property type="taxonomic scope" value="Eukaryota"/>
</dbReference>
<gene>
    <name evidence="3" type="primary">20351190</name>
    <name evidence="2" type="ORF">GGTG_10732</name>
</gene>
<dbReference type="RefSeq" id="XP_009226872.1">
    <property type="nucleotide sequence ID" value="XM_009228608.1"/>
</dbReference>
<dbReference type="HOGENOM" id="CLU_002639_9_0_1"/>
<reference evidence="3" key="5">
    <citation type="submission" date="2018-04" db="UniProtKB">
        <authorList>
            <consortium name="EnsemblFungi"/>
        </authorList>
    </citation>
    <scope>IDENTIFICATION</scope>
    <source>
        <strain evidence="3">R3-111a-1</strain>
    </source>
</reference>
<name>J3PB59_GAET3</name>
<keyword evidence="4" id="KW-1185">Reference proteome</keyword>
<feature type="domain" description="Heterokaryon incompatibility" evidence="1">
    <location>
        <begin position="210"/>
        <end position="370"/>
    </location>
</feature>
<dbReference type="PANTHER" id="PTHR33112">
    <property type="entry name" value="DOMAIN PROTEIN, PUTATIVE-RELATED"/>
    <property type="match status" value="1"/>
</dbReference>
<dbReference type="GeneID" id="20351190"/>
<proteinExistence type="predicted"/>
<organism evidence="2">
    <name type="scientific">Gaeumannomyces tritici (strain R3-111a-1)</name>
    <name type="common">Wheat and barley take-all root rot fungus</name>
    <name type="synonym">Gaeumannomyces graminis var. tritici</name>
    <dbReference type="NCBI Taxonomy" id="644352"/>
    <lineage>
        <taxon>Eukaryota</taxon>
        <taxon>Fungi</taxon>
        <taxon>Dikarya</taxon>
        <taxon>Ascomycota</taxon>
        <taxon>Pezizomycotina</taxon>
        <taxon>Sordariomycetes</taxon>
        <taxon>Sordariomycetidae</taxon>
        <taxon>Magnaporthales</taxon>
        <taxon>Magnaporthaceae</taxon>
        <taxon>Gaeumannomyces</taxon>
    </lineage>
</organism>
<accession>J3PB59</accession>
<reference evidence="2" key="3">
    <citation type="submission" date="2010-09" db="EMBL/GenBank/DDBJ databases">
        <title>Annotation of Gaeumannomyces graminis var. tritici R3-111a-1.</title>
        <authorList>
            <consortium name="The Broad Institute Genome Sequencing Platform"/>
            <person name="Ma L.-J."/>
            <person name="Dead R."/>
            <person name="Young S.K."/>
            <person name="Zeng Q."/>
            <person name="Gargeya S."/>
            <person name="Fitzgerald M."/>
            <person name="Haas B."/>
            <person name="Abouelleil A."/>
            <person name="Alvarado L."/>
            <person name="Arachchi H.M."/>
            <person name="Berlin A."/>
            <person name="Brown A."/>
            <person name="Chapman S.B."/>
            <person name="Chen Z."/>
            <person name="Dunbar C."/>
            <person name="Freedman E."/>
            <person name="Gearin G."/>
            <person name="Gellesch M."/>
            <person name="Goldberg J."/>
            <person name="Griggs A."/>
            <person name="Gujja S."/>
            <person name="Heiman D."/>
            <person name="Howarth C."/>
            <person name="Larson L."/>
            <person name="Lui A."/>
            <person name="MacDonald P.J.P."/>
            <person name="Mehta T."/>
            <person name="Montmayeur A."/>
            <person name="Murphy C."/>
            <person name="Neiman D."/>
            <person name="Pearson M."/>
            <person name="Priest M."/>
            <person name="Roberts A."/>
            <person name="Saif S."/>
            <person name="Shea T."/>
            <person name="Shenoy N."/>
            <person name="Sisk P."/>
            <person name="Stolte C."/>
            <person name="Sykes S."/>
            <person name="Yandava C."/>
            <person name="Wortman J."/>
            <person name="Nusbaum C."/>
            <person name="Birren B."/>
        </authorList>
    </citation>
    <scope>NUCLEOTIDE SEQUENCE</scope>
    <source>
        <strain evidence="2">R3-111a-1</strain>
    </source>
</reference>
<reference evidence="2" key="2">
    <citation type="submission" date="2010-07" db="EMBL/GenBank/DDBJ databases">
        <authorList>
            <consortium name="The Broad Institute Genome Sequencing Platform"/>
            <consortium name="Broad Institute Genome Sequencing Center for Infectious Disease"/>
            <person name="Ma L.-J."/>
            <person name="Dead R."/>
            <person name="Young S."/>
            <person name="Zeng Q."/>
            <person name="Koehrsen M."/>
            <person name="Alvarado L."/>
            <person name="Berlin A."/>
            <person name="Chapman S.B."/>
            <person name="Chen Z."/>
            <person name="Freedman E."/>
            <person name="Gellesch M."/>
            <person name="Goldberg J."/>
            <person name="Griggs A."/>
            <person name="Gujja S."/>
            <person name="Heilman E.R."/>
            <person name="Heiman D."/>
            <person name="Hepburn T."/>
            <person name="Howarth C."/>
            <person name="Jen D."/>
            <person name="Larson L."/>
            <person name="Mehta T."/>
            <person name="Neiman D."/>
            <person name="Pearson M."/>
            <person name="Roberts A."/>
            <person name="Saif S."/>
            <person name="Shea T."/>
            <person name="Shenoy N."/>
            <person name="Sisk P."/>
            <person name="Stolte C."/>
            <person name="Sykes S."/>
            <person name="Walk T."/>
            <person name="White J."/>
            <person name="Yandava C."/>
            <person name="Haas B."/>
            <person name="Nusbaum C."/>
            <person name="Birren B."/>
        </authorList>
    </citation>
    <scope>NUCLEOTIDE SEQUENCE</scope>
    <source>
        <strain evidence="2">R3-111a-1</strain>
    </source>
</reference>
<dbReference type="EnsemblFungi" id="EJT71475">
    <property type="protein sequence ID" value="EJT71475"/>
    <property type="gene ID" value="GGTG_10732"/>
</dbReference>
<dbReference type="EMBL" id="GL385400">
    <property type="protein sequence ID" value="EJT71475.1"/>
    <property type="molecule type" value="Genomic_DNA"/>
</dbReference>
<evidence type="ECO:0000313" key="4">
    <source>
        <dbReference type="Proteomes" id="UP000006039"/>
    </source>
</evidence>
<dbReference type="VEuPathDB" id="FungiDB:GGTG_10732"/>
<evidence type="ECO:0000313" key="2">
    <source>
        <dbReference type="EMBL" id="EJT71475.1"/>
    </source>
</evidence>
<dbReference type="OrthoDB" id="2958217at2759"/>
<protein>
    <recommendedName>
        <fullName evidence="1">Heterokaryon incompatibility domain-containing protein</fullName>
    </recommendedName>
</protein>
<evidence type="ECO:0000259" key="1">
    <source>
        <dbReference type="Pfam" id="PF06985"/>
    </source>
</evidence>
<dbReference type="Pfam" id="PF06985">
    <property type="entry name" value="HET"/>
    <property type="match status" value="1"/>
</dbReference>
<dbReference type="InterPro" id="IPR010730">
    <property type="entry name" value="HET"/>
</dbReference>
<dbReference type="Proteomes" id="UP000006039">
    <property type="component" value="Unassembled WGS sequence"/>
</dbReference>
<dbReference type="PANTHER" id="PTHR33112:SF16">
    <property type="entry name" value="HETEROKARYON INCOMPATIBILITY DOMAIN-CONTAINING PROTEIN"/>
    <property type="match status" value="1"/>
</dbReference>
<reference evidence="3" key="4">
    <citation type="journal article" date="2015" name="G3 (Bethesda)">
        <title>Genome sequences of three phytopathogenic species of the Magnaporthaceae family of fungi.</title>
        <authorList>
            <person name="Okagaki L.H."/>
            <person name="Nunes C.C."/>
            <person name="Sailsbery J."/>
            <person name="Clay B."/>
            <person name="Brown D."/>
            <person name="John T."/>
            <person name="Oh Y."/>
            <person name="Young N."/>
            <person name="Fitzgerald M."/>
            <person name="Haas B.J."/>
            <person name="Zeng Q."/>
            <person name="Young S."/>
            <person name="Adiconis X."/>
            <person name="Fan L."/>
            <person name="Levin J.Z."/>
            <person name="Mitchell T.K."/>
            <person name="Okubara P.A."/>
            <person name="Farman M.L."/>
            <person name="Kohn L.M."/>
            <person name="Birren B."/>
            <person name="Ma L.-J."/>
            <person name="Dean R.A."/>
        </authorList>
    </citation>
    <scope>NUCLEOTIDE SEQUENCE</scope>
    <source>
        <strain evidence="3">R3-111a-1</strain>
    </source>
</reference>